<dbReference type="EMBL" id="GBXM01017361">
    <property type="protein sequence ID" value="JAH91216.1"/>
    <property type="molecule type" value="Transcribed_RNA"/>
</dbReference>
<reference evidence="2" key="2">
    <citation type="journal article" date="2015" name="Fish Shellfish Immunol.">
        <title>Early steps in the European eel (Anguilla anguilla)-Vibrio vulnificus interaction in the gills: Role of the RtxA13 toxin.</title>
        <authorList>
            <person name="Callol A."/>
            <person name="Pajuelo D."/>
            <person name="Ebbesson L."/>
            <person name="Teles M."/>
            <person name="MacKenzie S."/>
            <person name="Amaro C."/>
        </authorList>
    </citation>
    <scope>NUCLEOTIDE SEQUENCE</scope>
</reference>
<protein>
    <submittedName>
        <fullName evidence="2">Uncharacterized protein</fullName>
    </submittedName>
</protein>
<sequence length="143" mass="16347">MQPFSVMFLGHTSHLHHFVLFSDGMLPYVSSASYGGCDHRVRVHDTLRLLLLLLLLRAVRPGHLYCEDVHHSDNHLLLNVVYSCQFSEKRSVSPSDDVVDSILQGVFDFLFTRVRISGSSDDSQTTCHCKEQGEKRHRKLPNR</sequence>
<reference evidence="2" key="1">
    <citation type="submission" date="2014-11" db="EMBL/GenBank/DDBJ databases">
        <authorList>
            <person name="Amaro Gonzalez C."/>
        </authorList>
    </citation>
    <scope>NUCLEOTIDE SEQUENCE</scope>
</reference>
<feature type="region of interest" description="Disordered" evidence="1">
    <location>
        <begin position="119"/>
        <end position="143"/>
    </location>
</feature>
<organism evidence="2">
    <name type="scientific">Anguilla anguilla</name>
    <name type="common">European freshwater eel</name>
    <name type="synonym">Muraena anguilla</name>
    <dbReference type="NCBI Taxonomy" id="7936"/>
    <lineage>
        <taxon>Eukaryota</taxon>
        <taxon>Metazoa</taxon>
        <taxon>Chordata</taxon>
        <taxon>Craniata</taxon>
        <taxon>Vertebrata</taxon>
        <taxon>Euteleostomi</taxon>
        <taxon>Actinopterygii</taxon>
        <taxon>Neopterygii</taxon>
        <taxon>Teleostei</taxon>
        <taxon>Anguilliformes</taxon>
        <taxon>Anguillidae</taxon>
        <taxon>Anguilla</taxon>
    </lineage>
</organism>
<dbReference type="AlphaFoldDB" id="A0A0E9WLM0"/>
<evidence type="ECO:0000313" key="2">
    <source>
        <dbReference type="EMBL" id="JAH91216.1"/>
    </source>
</evidence>
<evidence type="ECO:0000256" key="1">
    <source>
        <dbReference type="SAM" id="MobiDB-lite"/>
    </source>
</evidence>
<proteinExistence type="predicted"/>
<accession>A0A0E9WLM0</accession>
<name>A0A0E9WLM0_ANGAN</name>